<dbReference type="Pfam" id="PF12697">
    <property type="entry name" value="Abhydrolase_6"/>
    <property type="match status" value="1"/>
</dbReference>
<evidence type="ECO:0000259" key="1">
    <source>
        <dbReference type="Pfam" id="PF12697"/>
    </source>
</evidence>
<evidence type="ECO:0000313" key="2">
    <source>
        <dbReference type="EMBL" id="GLX77264.1"/>
    </source>
</evidence>
<evidence type="ECO:0000313" key="3">
    <source>
        <dbReference type="Proteomes" id="UP001157186"/>
    </source>
</evidence>
<reference evidence="2 3" key="1">
    <citation type="submission" date="2023-03" db="EMBL/GenBank/DDBJ databases">
        <title>Draft genome sequence of Thalassotalea insulae KCTC 62186T.</title>
        <authorList>
            <person name="Sawabe T."/>
        </authorList>
    </citation>
    <scope>NUCLEOTIDE SEQUENCE [LARGE SCALE GENOMIC DNA]</scope>
    <source>
        <strain evidence="2 3">KCTC 62186</strain>
    </source>
</reference>
<dbReference type="InterPro" id="IPR000073">
    <property type="entry name" value="AB_hydrolase_1"/>
</dbReference>
<dbReference type="EMBL" id="BSST01000001">
    <property type="protein sequence ID" value="GLX77264.1"/>
    <property type="molecule type" value="Genomic_DNA"/>
</dbReference>
<feature type="domain" description="AB hydrolase-1" evidence="1">
    <location>
        <begin position="13"/>
        <end position="242"/>
    </location>
</feature>
<dbReference type="SUPFAM" id="SSF53474">
    <property type="entry name" value="alpha/beta-Hydrolases"/>
    <property type="match status" value="1"/>
</dbReference>
<sequence>MGGVTIQGQGPAVVLLHSSLSSSKQWQSLVEKLAVNFTCINIDLLGYGRAPTVSESSEYNFSTEVIRIKQILAKENISAPYHLIGHSCGGAIALKMAQENSDDLFSLTLYEPVAFHLLEQQHQHAVKFFADSIKQENNIDAAKHFVNYWNGNGYFDNLPASVQQQMAKGMDKVNLDFNGIFAESYTLADLADISCPSLLMLGQYTTADSKQLSEAIAKAIAQCQLTQIAAGHMGPLSHPQLVEPVIVDFLAKQS</sequence>
<dbReference type="PANTHER" id="PTHR43798">
    <property type="entry name" value="MONOACYLGLYCEROL LIPASE"/>
    <property type="match status" value="1"/>
</dbReference>
<keyword evidence="3" id="KW-1185">Reference proteome</keyword>
<dbReference type="Proteomes" id="UP001157186">
    <property type="component" value="Unassembled WGS sequence"/>
</dbReference>
<gene>
    <name evidence="2" type="ORF">tinsulaeT_06040</name>
</gene>
<dbReference type="Gene3D" id="3.40.50.1820">
    <property type="entry name" value="alpha/beta hydrolase"/>
    <property type="match status" value="1"/>
</dbReference>
<dbReference type="RefSeq" id="WP_284243108.1">
    <property type="nucleotide sequence ID" value="NZ_BSST01000001.1"/>
</dbReference>
<organism evidence="2 3">
    <name type="scientific">Thalassotalea insulae</name>
    <dbReference type="NCBI Taxonomy" id="2056778"/>
    <lineage>
        <taxon>Bacteria</taxon>
        <taxon>Pseudomonadati</taxon>
        <taxon>Pseudomonadota</taxon>
        <taxon>Gammaproteobacteria</taxon>
        <taxon>Alteromonadales</taxon>
        <taxon>Colwelliaceae</taxon>
        <taxon>Thalassotalea</taxon>
    </lineage>
</organism>
<proteinExistence type="predicted"/>
<comment type="caution">
    <text evidence="2">The sequence shown here is derived from an EMBL/GenBank/DDBJ whole genome shotgun (WGS) entry which is preliminary data.</text>
</comment>
<dbReference type="InterPro" id="IPR029058">
    <property type="entry name" value="AB_hydrolase_fold"/>
</dbReference>
<name>A0ABQ6GNX9_9GAMM</name>
<dbReference type="InterPro" id="IPR050266">
    <property type="entry name" value="AB_hydrolase_sf"/>
</dbReference>
<protein>
    <recommendedName>
        <fullName evidence="1">AB hydrolase-1 domain-containing protein</fullName>
    </recommendedName>
</protein>
<accession>A0ABQ6GNX9</accession>